<dbReference type="InterPro" id="IPR005720">
    <property type="entry name" value="Dihydroorotate_DH_cat"/>
</dbReference>
<dbReference type="InterPro" id="IPR012135">
    <property type="entry name" value="Dihydroorotate_DH_1_2"/>
</dbReference>
<sequence length="354" mass="37085">MTLLPPTYDIARSYEENLSAGPVYAGAIPPAPASRKTWSFLGFELSSPIGVPAGPLLNAAYVALYARLGWDVPVYKTVRSIARASHPVPNCLFISTDTLSEADAHSIRTVAPAPQSVAGLTITNSFGMPSMAPDDWQADICRASDALRPGQLLVVSIVGTPGAEGRGLEDDFAHTAALAKAAGARVIEANFSCPNVASAEGELFRDARTSASIVRKIKQRIGETPLIIKIGALPEEHLAAVVEACLPFLDGVAAINTVPLSIVDAAGNQALPGAGRLKSGVCGAAISEVATEMTARLLRIRDRLNAKFAVVSVGGVMSERDIDGRLAMGADLVMSATAAMWDPLLAHRWKDSHG</sequence>
<reference evidence="8" key="1">
    <citation type="submission" date="2016-08" db="EMBL/GenBank/DDBJ databases">
        <authorList>
            <person name="Seilhamer J.J."/>
        </authorList>
    </citation>
    <scope>NUCLEOTIDE SEQUENCE</scope>
    <source>
        <strain evidence="8">86</strain>
    </source>
</reference>
<gene>
    <name evidence="8" type="ORF">KL86PLE_100134</name>
</gene>
<dbReference type="GO" id="GO:0044205">
    <property type="term" value="P:'de novo' UMP biosynthetic process"/>
    <property type="evidence" value="ECO:0007669"/>
    <property type="project" value="UniProtKB-UniPathway"/>
</dbReference>
<proteinExistence type="predicted"/>
<name>A0A212L1H1_9HYPH</name>
<organism evidence="8">
    <name type="scientific">uncultured Pleomorphomonas sp</name>
    <dbReference type="NCBI Taxonomy" id="442121"/>
    <lineage>
        <taxon>Bacteria</taxon>
        <taxon>Pseudomonadati</taxon>
        <taxon>Pseudomonadota</taxon>
        <taxon>Alphaproteobacteria</taxon>
        <taxon>Hyphomicrobiales</taxon>
        <taxon>Pleomorphomonadaceae</taxon>
        <taxon>Pleomorphomonas</taxon>
        <taxon>environmental samples</taxon>
    </lineage>
</organism>
<dbReference type="GO" id="GO:0006207">
    <property type="term" value="P:'de novo' pyrimidine nucleobase biosynthetic process"/>
    <property type="evidence" value="ECO:0007669"/>
    <property type="project" value="TreeGrafter"/>
</dbReference>
<dbReference type="PANTHER" id="PTHR48109">
    <property type="entry name" value="DIHYDROOROTATE DEHYDROGENASE (QUINONE), MITOCHONDRIAL-RELATED"/>
    <property type="match status" value="1"/>
</dbReference>
<dbReference type="GO" id="GO:0004152">
    <property type="term" value="F:dihydroorotate dehydrogenase activity"/>
    <property type="evidence" value="ECO:0007669"/>
    <property type="project" value="InterPro"/>
</dbReference>
<evidence type="ECO:0000256" key="3">
    <source>
        <dbReference type="ARBA" id="ARBA00022630"/>
    </source>
</evidence>
<comment type="pathway">
    <text evidence="2">Pyrimidine metabolism; UMP biosynthesis via de novo pathway.</text>
</comment>
<dbReference type="PIRSF" id="PIRSF000164">
    <property type="entry name" value="DHO_oxidase"/>
    <property type="match status" value="1"/>
</dbReference>
<dbReference type="PANTHER" id="PTHR48109:SF1">
    <property type="entry name" value="DIHYDROOROTATE DEHYDROGENASE (FUMARATE)"/>
    <property type="match status" value="1"/>
</dbReference>
<evidence type="ECO:0000256" key="1">
    <source>
        <dbReference type="ARBA" id="ARBA00001917"/>
    </source>
</evidence>
<dbReference type="EMBL" id="FMJD01000002">
    <property type="protein sequence ID" value="SCM71382.1"/>
    <property type="molecule type" value="Genomic_DNA"/>
</dbReference>
<evidence type="ECO:0000256" key="2">
    <source>
        <dbReference type="ARBA" id="ARBA00004725"/>
    </source>
</evidence>
<feature type="domain" description="Dihydroorotate dehydrogenase catalytic" evidence="7">
    <location>
        <begin position="122"/>
        <end position="341"/>
    </location>
</feature>
<accession>A0A212L1H1</accession>
<dbReference type="Gene3D" id="3.20.20.70">
    <property type="entry name" value="Aldolase class I"/>
    <property type="match status" value="1"/>
</dbReference>
<evidence type="ECO:0000313" key="8">
    <source>
        <dbReference type="EMBL" id="SCM71382.1"/>
    </source>
</evidence>
<keyword evidence="5" id="KW-0665">Pyrimidine biosynthesis</keyword>
<keyword evidence="3" id="KW-0285">Flavoprotein</keyword>
<keyword evidence="6" id="KW-0560">Oxidoreductase</keyword>
<dbReference type="RefSeq" id="WP_288198960.1">
    <property type="nucleotide sequence ID" value="NZ_LT608334.1"/>
</dbReference>
<dbReference type="InterPro" id="IPR013785">
    <property type="entry name" value="Aldolase_TIM"/>
</dbReference>
<dbReference type="InterPro" id="IPR050074">
    <property type="entry name" value="DHO_dehydrogenase"/>
</dbReference>
<evidence type="ECO:0000259" key="7">
    <source>
        <dbReference type="Pfam" id="PF01180"/>
    </source>
</evidence>
<evidence type="ECO:0000256" key="5">
    <source>
        <dbReference type="ARBA" id="ARBA00022975"/>
    </source>
</evidence>
<comment type="cofactor">
    <cofactor evidence="1">
        <name>FMN</name>
        <dbReference type="ChEBI" id="CHEBI:58210"/>
    </cofactor>
</comment>
<dbReference type="GO" id="GO:0005737">
    <property type="term" value="C:cytoplasm"/>
    <property type="evidence" value="ECO:0007669"/>
    <property type="project" value="InterPro"/>
</dbReference>
<protein>
    <submittedName>
        <fullName evidence="8">Dihydroorotate dehydrogenase</fullName>
    </submittedName>
</protein>
<dbReference type="Pfam" id="PF01180">
    <property type="entry name" value="DHO_dh"/>
    <property type="match status" value="1"/>
</dbReference>
<dbReference type="UniPathway" id="UPA00070"/>
<evidence type="ECO:0000256" key="4">
    <source>
        <dbReference type="ARBA" id="ARBA00022643"/>
    </source>
</evidence>
<keyword evidence="4" id="KW-0288">FMN</keyword>
<dbReference type="SUPFAM" id="SSF51395">
    <property type="entry name" value="FMN-linked oxidoreductases"/>
    <property type="match status" value="1"/>
</dbReference>
<evidence type="ECO:0000256" key="6">
    <source>
        <dbReference type="ARBA" id="ARBA00023002"/>
    </source>
</evidence>
<dbReference type="AlphaFoldDB" id="A0A212L1H1"/>